<evidence type="ECO:0000259" key="8">
    <source>
        <dbReference type="PROSITE" id="PS51733"/>
    </source>
</evidence>
<evidence type="ECO:0000256" key="1">
    <source>
        <dbReference type="ARBA" id="ARBA00005085"/>
    </source>
</evidence>
<keyword evidence="6" id="KW-0067">ATP-binding</keyword>
<dbReference type="GO" id="GO:0005524">
    <property type="term" value="F:ATP binding"/>
    <property type="evidence" value="ECO:0007669"/>
    <property type="project" value="UniProtKB-KW"/>
</dbReference>
<dbReference type="InterPro" id="IPR045864">
    <property type="entry name" value="aa-tRNA-synth_II/BPL/LPL"/>
</dbReference>
<dbReference type="RefSeq" id="WP_343334901.1">
    <property type="nucleotide sequence ID" value="NZ_JAPOHD010000060.1"/>
</dbReference>
<evidence type="ECO:0000256" key="4">
    <source>
        <dbReference type="ARBA" id="ARBA00022598"/>
    </source>
</evidence>
<protein>
    <recommendedName>
        <fullName evidence="3">lipoate--protein ligase</fullName>
        <ecNumber evidence="3">6.3.1.20</ecNumber>
    </recommendedName>
</protein>
<evidence type="ECO:0000256" key="5">
    <source>
        <dbReference type="ARBA" id="ARBA00022741"/>
    </source>
</evidence>
<dbReference type="InterPro" id="IPR004562">
    <property type="entry name" value="LipoylTrfase_LipoateP_Ligase"/>
</dbReference>
<dbReference type="CDD" id="cd16443">
    <property type="entry name" value="LplA"/>
    <property type="match status" value="1"/>
</dbReference>
<dbReference type="Proteomes" id="UP001145087">
    <property type="component" value="Unassembled WGS sequence"/>
</dbReference>
<evidence type="ECO:0000256" key="2">
    <source>
        <dbReference type="ARBA" id="ARBA00005124"/>
    </source>
</evidence>
<dbReference type="PANTHER" id="PTHR12561:SF3">
    <property type="entry name" value="LIPOYLTRANSFERASE 1, MITOCHONDRIAL"/>
    <property type="match status" value="1"/>
</dbReference>
<proteinExistence type="predicted"/>
<accession>A0A9X3FC89</accession>
<evidence type="ECO:0000256" key="7">
    <source>
        <dbReference type="ARBA" id="ARBA00048037"/>
    </source>
</evidence>
<dbReference type="InterPro" id="IPR019491">
    <property type="entry name" value="Lipoate_protein_ligase_C"/>
</dbReference>
<dbReference type="NCBIfam" id="TIGR00545">
    <property type="entry name" value="lipoyltrans"/>
    <property type="match status" value="1"/>
</dbReference>
<organism evidence="9 10">
    <name type="scientific">Draconibacterium aestuarii</name>
    <dbReference type="NCBI Taxonomy" id="2998507"/>
    <lineage>
        <taxon>Bacteria</taxon>
        <taxon>Pseudomonadati</taxon>
        <taxon>Bacteroidota</taxon>
        <taxon>Bacteroidia</taxon>
        <taxon>Marinilabiliales</taxon>
        <taxon>Prolixibacteraceae</taxon>
        <taxon>Draconibacterium</taxon>
    </lineage>
</organism>
<dbReference type="Gene3D" id="3.30.930.10">
    <property type="entry name" value="Bira Bifunctional Protein, Domain 2"/>
    <property type="match status" value="1"/>
</dbReference>
<dbReference type="Pfam" id="PF21948">
    <property type="entry name" value="LplA-B_cat"/>
    <property type="match status" value="1"/>
</dbReference>
<dbReference type="GO" id="GO:0005737">
    <property type="term" value="C:cytoplasm"/>
    <property type="evidence" value="ECO:0007669"/>
    <property type="project" value="TreeGrafter"/>
</dbReference>
<dbReference type="Gene3D" id="3.30.390.50">
    <property type="entry name" value="CO dehydrogenase flavoprotein, C-terminal domain"/>
    <property type="match status" value="1"/>
</dbReference>
<dbReference type="EMBL" id="JAPOHD010000060">
    <property type="protein sequence ID" value="MCY1722576.1"/>
    <property type="molecule type" value="Genomic_DNA"/>
</dbReference>
<dbReference type="GO" id="GO:0009249">
    <property type="term" value="P:protein lipoylation"/>
    <property type="evidence" value="ECO:0007669"/>
    <property type="project" value="InterPro"/>
</dbReference>
<evidence type="ECO:0000313" key="9">
    <source>
        <dbReference type="EMBL" id="MCY1722576.1"/>
    </source>
</evidence>
<keyword evidence="10" id="KW-1185">Reference proteome</keyword>
<dbReference type="InterPro" id="IPR004143">
    <property type="entry name" value="BPL_LPL_catalytic"/>
</dbReference>
<dbReference type="AlphaFoldDB" id="A0A9X3FC89"/>
<evidence type="ECO:0000256" key="3">
    <source>
        <dbReference type="ARBA" id="ARBA00012367"/>
    </source>
</evidence>
<keyword evidence="5" id="KW-0547">Nucleotide-binding</keyword>
<comment type="pathway">
    <text evidence="1">Protein modification; protein lipoylation via exogenous pathway; protein N(6)-(lipoyl)lysine from lipoate: step 2/2.</text>
</comment>
<evidence type="ECO:0000313" key="10">
    <source>
        <dbReference type="Proteomes" id="UP001145087"/>
    </source>
</evidence>
<dbReference type="SUPFAM" id="SSF55681">
    <property type="entry name" value="Class II aaRS and biotin synthetases"/>
    <property type="match status" value="1"/>
</dbReference>
<dbReference type="PANTHER" id="PTHR12561">
    <property type="entry name" value="LIPOATE-PROTEIN LIGASE"/>
    <property type="match status" value="1"/>
</dbReference>
<gene>
    <name evidence="9" type="ORF">OU798_19660</name>
</gene>
<comment type="caution">
    <text evidence="9">The sequence shown here is derived from an EMBL/GenBank/DDBJ whole genome shotgun (WGS) entry which is preliminary data.</text>
</comment>
<dbReference type="GO" id="GO:0016979">
    <property type="term" value="F:lipoate-protein ligase activity"/>
    <property type="evidence" value="ECO:0007669"/>
    <property type="project" value="UniProtKB-EC"/>
</dbReference>
<comment type="pathway">
    <text evidence="2">Protein modification; protein lipoylation via exogenous pathway; protein N(6)-(lipoyl)lysine from lipoate: step 1/2.</text>
</comment>
<evidence type="ECO:0000256" key="6">
    <source>
        <dbReference type="ARBA" id="ARBA00022840"/>
    </source>
</evidence>
<name>A0A9X3FC89_9BACT</name>
<sequence length="315" mass="35983">MICINLKNTDPFFCLATEEYLLKNFDDDIFMLWQSEDTVVLGKHQNALAEINYPFVREKNITVARRISGGGTVFHDAGNVNFMFIKNVKSPAEISFTQFTEPVRVALAQLGIEATTSGRNDLLIEGFKISGNAEHVFKKRVLHHGTLLFSSDLENLGQAIKVIPGKYESKAVQSNRSPVANISDFLKKEMDIKTFIDFLIDVQLQKGDNSIYEITDSDVQIISKLATEKFKTWDWKFGYSPKYIFKNEVEIEEKELDIQLSVKKGRVETCELSGNYFSEDEANKISSEMVGARHYFEDVKEILRTDSDKMIYAFF</sequence>
<dbReference type="GO" id="GO:0017118">
    <property type="term" value="F:lipoyltransferase activity"/>
    <property type="evidence" value="ECO:0007669"/>
    <property type="project" value="TreeGrafter"/>
</dbReference>
<dbReference type="PROSITE" id="PS51733">
    <property type="entry name" value="BPL_LPL_CATALYTIC"/>
    <property type="match status" value="1"/>
</dbReference>
<dbReference type="EC" id="6.3.1.20" evidence="3"/>
<dbReference type="Pfam" id="PF10437">
    <property type="entry name" value="Lip_prot_lig_C"/>
    <property type="match status" value="1"/>
</dbReference>
<comment type="catalytic activity">
    <reaction evidence="7">
        <text>L-lysyl-[lipoyl-carrier protein] + (R)-lipoate + ATP = N(6)-[(R)-lipoyl]-L-lysyl-[lipoyl-carrier protein] + AMP + diphosphate + H(+)</text>
        <dbReference type="Rhea" id="RHEA:49288"/>
        <dbReference type="Rhea" id="RHEA-COMP:10500"/>
        <dbReference type="Rhea" id="RHEA-COMP:10502"/>
        <dbReference type="ChEBI" id="CHEBI:15378"/>
        <dbReference type="ChEBI" id="CHEBI:29969"/>
        <dbReference type="ChEBI" id="CHEBI:30616"/>
        <dbReference type="ChEBI" id="CHEBI:33019"/>
        <dbReference type="ChEBI" id="CHEBI:83088"/>
        <dbReference type="ChEBI" id="CHEBI:83099"/>
        <dbReference type="ChEBI" id="CHEBI:456215"/>
        <dbReference type="EC" id="6.3.1.20"/>
    </reaction>
</comment>
<keyword evidence="4 9" id="KW-0436">Ligase</keyword>
<dbReference type="SUPFAM" id="SSF82649">
    <property type="entry name" value="SufE/NifU"/>
    <property type="match status" value="1"/>
</dbReference>
<feature type="domain" description="BPL/LPL catalytic" evidence="8">
    <location>
        <begin position="24"/>
        <end position="194"/>
    </location>
</feature>
<reference evidence="9" key="1">
    <citation type="submission" date="2022-11" db="EMBL/GenBank/DDBJ databases">
        <title>Marilongibacter aestuarii gen. nov., sp. nov., isolated from tidal flat sediment.</title>
        <authorList>
            <person name="Jiayan W."/>
        </authorList>
    </citation>
    <scope>NUCLEOTIDE SEQUENCE</scope>
    <source>
        <strain evidence="9">Z1-6</strain>
    </source>
</reference>